<dbReference type="Pfam" id="PF03372">
    <property type="entry name" value="Exo_endo_phos"/>
    <property type="match status" value="1"/>
</dbReference>
<name>L7WDV1_NONDD</name>
<dbReference type="Gene3D" id="3.60.10.10">
    <property type="entry name" value="Endonuclease/exonuclease/phosphatase"/>
    <property type="match status" value="1"/>
</dbReference>
<sequence length="294" mass="33873">MKILSWNMNRHDGDQENSSNSACKDLILEHDADVVILTHTNLNFQLGGIYKRISTQEMPLRHDGIVYKEGENRVSIYTKYPLKNKVKTYDDHNSICQMLDTPLGNLNIYGTVIGANIELFESDLLEQKDDLERIEGAICYVGDYQMSFVKPFLPNEEKVKDMQAFADSQKMAILTADFENLMSHVTISKSFLKGNTTKLDLFEVPSHISNKEIIVVEIKKKEIKKQVNNPLHGVKLAYMLEKLVDHYGWNELGDRIRINSFNSNPGFKSSLKFLRKTDWARKKVEDLYVETFVE</sequence>
<dbReference type="RefSeq" id="WP_015363937.1">
    <property type="nucleotide sequence ID" value="NC_020156.1"/>
</dbReference>
<dbReference type="InterPro" id="IPR036361">
    <property type="entry name" value="SAP_dom_sf"/>
</dbReference>
<dbReference type="PATRIC" id="fig|592029.3.peg.3289"/>
<accession>L7WDV1</accession>
<dbReference type="Pfam" id="PF09905">
    <property type="entry name" value="VF530"/>
    <property type="match status" value="1"/>
</dbReference>
<evidence type="ECO:0000259" key="1">
    <source>
        <dbReference type="Pfam" id="PF03372"/>
    </source>
</evidence>
<organism evidence="2 3">
    <name type="scientific">Nonlabens dokdonensis (strain DSM 17205 / KCTC 12402 / DSW-6)</name>
    <name type="common">Donghaeana dokdonensis</name>
    <dbReference type="NCBI Taxonomy" id="592029"/>
    <lineage>
        <taxon>Bacteria</taxon>
        <taxon>Pseudomonadati</taxon>
        <taxon>Bacteroidota</taxon>
        <taxon>Flavobacteriia</taxon>
        <taxon>Flavobacteriales</taxon>
        <taxon>Flavobacteriaceae</taxon>
        <taxon>Nonlabens</taxon>
    </lineage>
</organism>
<evidence type="ECO:0000313" key="2">
    <source>
        <dbReference type="EMBL" id="AGC78442.1"/>
    </source>
</evidence>
<dbReference type="InterPro" id="IPR018668">
    <property type="entry name" value="DNA-binding_VF530-like"/>
</dbReference>
<dbReference type="EMBL" id="CP001397">
    <property type="protein sequence ID" value="AGC78442.1"/>
    <property type="molecule type" value="Genomic_DNA"/>
</dbReference>
<proteinExistence type="predicted"/>
<dbReference type="SUPFAM" id="SSF56219">
    <property type="entry name" value="DNase I-like"/>
    <property type="match status" value="1"/>
</dbReference>
<feature type="domain" description="Endonuclease/exonuclease/phosphatase" evidence="1">
    <location>
        <begin position="4"/>
        <end position="111"/>
    </location>
</feature>
<dbReference type="Gene3D" id="1.10.720.30">
    <property type="entry name" value="SAP domain"/>
    <property type="match status" value="1"/>
</dbReference>
<dbReference type="STRING" id="592029.DDD_3315"/>
<dbReference type="GO" id="GO:0003677">
    <property type="term" value="F:DNA binding"/>
    <property type="evidence" value="ECO:0007669"/>
    <property type="project" value="InterPro"/>
</dbReference>
<evidence type="ECO:0000313" key="3">
    <source>
        <dbReference type="Proteomes" id="UP000011173"/>
    </source>
</evidence>
<dbReference type="Proteomes" id="UP000011173">
    <property type="component" value="Chromosome"/>
</dbReference>
<dbReference type="InterPro" id="IPR036691">
    <property type="entry name" value="Endo/exonu/phosph_ase_sf"/>
</dbReference>
<dbReference type="HOGENOM" id="CLU_946059_0_0_10"/>
<dbReference type="KEGG" id="ndo:DDD_3315"/>
<dbReference type="AlphaFoldDB" id="L7WDV1"/>
<reference evidence="2 3" key="1">
    <citation type="journal article" date="2013" name="Genome Biol. Evol.">
        <title>Genomic makeup of the marine flavobacterium Nonlabens (Donghaeana) dokdonensis DSW-6 and identification of a novel class of rhodopsins.</title>
        <authorList>
            <person name="Kwon S.K."/>
            <person name="Kim B.K."/>
            <person name="Song J.Y."/>
            <person name="Kwak M.J."/>
            <person name="Lee C.H."/>
            <person name="Yoon J.H."/>
            <person name="Oh T.K."/>
            <person name="Kim J.F."/>
        </authorList>
    </citation>
    <scope>NUCLEOTIDE SEQUENCE [LARGE SCALE GENOMIC DNA]</scope>
    <source>
        <strain evidence="3">DSM 17205 / KCTC 12402 / DSW-6</strain>
    </source>
</reference>
<gene>
    <name evidence="2" type="ordered locus">DDD_3315</name>
</gene>
<dbReference type="eggNOG" id="COG4628">
    <property type="taxonomic scope" value="Bacteria"/>
</dbReference>
<dbReference type="InterPro" id="IPR005135">
    <property type="entry name" value="Endo/exonuclease/phosphatase"/>
</dbReference>
<protein>
    <submittedName>
        <fullName evidence="2">DUF2132 multi-domain protein</fullName>
    </submittedName>
</protein>
<dbReference type="GO" id="GO:0003824">
    <property type="term" value="F:catalytic activity"/>
    <property type="evidence" value="ECO:0007669"/>
    <property type="project" value="InterPro"/>
</dbReference>